<keyword evidence="3" id="KW-1185">Reference proteome</keyword>
<dbReference type="OrthoDB" id="2903551at2759"/>
<dbReference type="Proteomes" id="UP000521943">
    <property type="component" value="Unassembled WGS sequence"/>
</dbReference>
<evidence type="ECO:0000313" key="2">
    <source>
        <dbReference type="EMBL" id="KAF6746027.1"/>
    </source>
</evidence>
<dbReference type="EMBL" id="JACGCI010000097">
    <property type="protein sequence ID" value="KAF6746027.1"/>
    <property type="molecule type" value="Genomic_DNA"/>
</dbReference>
<evidence type="ECO:0000256" key="1">
    <source>
        <dbReference type="SAM" id="MobiDB-lite"/>
    </source>
</evidence>
<feature type="region of interest" description="Disordered" evidence="1">
    <location>
        <begin position="25"/>
        <end position="102"/>
    </location>
</feature>
<evidence type="ECO:0000313" key="3">
    <source>
        <dbReference type="Proteomes" id="UP000521943"/>
    </source>
</evidence>
<comment type="caution">
    <text evidence="2">The sequence shown here is derived from an EMBL/GenBank/DDBJ whole genome shotgun (WGS) entry which is preliminary data.</text>
</comment>
<protein>
    <submittedName>
        <fullName evidence="2">Uncharacterized protein</fullName>
    </submittedName>
</protein>
<proteinExistence type="predicted"/>
<sequence>MTSSPIYCNEVEDRSQIVLGRLEELSNKEPGLRGHDSPSYGSASLPTPEAPRADFTLPMTAMPSPYDAPGGKGRYEEDGEDYILPPGAPLMKDMDSFTEGSTNELGDIIHSVTPSSISQLPPPDSLRALILKWQENVRDDCDVDRSAPVPTKRHRSPSPDEERYVRRIRPRIRAISLPGRFKAFTNFLGYSTTRSEPEAPD</sequence>
<feature type="region of interest" description="Disordered" evidence="1">
    <location>
        <begin position="142"/>
        <end position="165"/>
    </location>
</feature>
<feature type="compositionally biased region" description="Basic and acidic residues" evidence="1">
    <location>
        <begin position="25"/>
        <end position="36"/>
    </location>
</feature>
<name>A0A8H6LZA2_9AGAR</name>
<accession>A0A8H6LZA2</accession>
<dbReference type="AlphaFoldDB" id="A0A8H6LZA2"/>
<organism evidence="2 3">
    <name type="scientific">Ephemerocybe angulata</name>
    <dbReference type="NCBI Taxonomy" id="980116"/>
    <lineage>
        <taxon>Eukaryota</taxon>
        <taxon>Fungi</taxon>
        <taxon>Dikarya</taxon>
        <taxon>Basidiomycota</taxon>
        <taxon>Agaricomycotina</taxon>
        <taxon>Agaricomycetes</taxon>
        <taxon>Agaricomycetidae</taxon>
        <taxon>Agaricales</taxon>
        <taxon>Agaricineae</taxon>
        <taxon>Psathyrellaceae</taxon>
        <taxon>Ephemerocybe</taxon>
    </lineage>
</organism>
<reference evidence="2 3" key="1">
    <citation type="submission" date="2020-07" db="EMBL/GenBank/DDBJ databases">
        <title>Comparative genomics of pyrophilous fungi reveals a link between fire events and developmental genes.</title>
        <authorList>
            <consortium name="DOE Joint Genome Institute"/>
            <person name="Steindorff A.S."/>
            <person name="Carver A."/>
            <person name="Calhoun S."/>
            <person name="Stillman K."/>
            <person name="Liu H."/>
            <person name="Lipzen A."/>
            <person name="Pangilinan J."/>
            <person name="Labutti K."/>
            <person name="Bruns T.D."/>
            <person name="Grigoriev I.V."/>
        </authorList>
    </citation>
    <scope>NUCLEOTIDE SEQUENCE [LARGE SCALE GENOMIC DNA]</scope>
    <source>
        <strain evidence="2 3">CBS 144469</strain>
    </source>
</reference>
<gene>
    <name evidence="2" type="ORF">DFP72DRAFT_1076806</name>
</gene>